<dbReference type="PROSITE" id="PS50994">
    <property type="entry name" value="INTEGRASE"/>
    <property type="match status" value="1"/>
</dbReference>
<dbReference type="SUPFAM" id="SSF54160">
    <property type="entry name" value="Chromo domain-like"/>
    <property type="match status" value="1"/>
</dbReference>
<dbReference type="GO" id="GO:0003964">
    <property type="term" value="F:RNA-directed DNA polymerase activity"/>
    <property type="evidence" value="ECO:0007669"/>
    <property type="project" value="UniProtKB-KW"/>
</dbReference>
<dbReference type="InterPro" id="IPR016197">
    <property type="entry name" value="Chromo-like_dom_sf"/>
</dbReference>
<feature type="region of interest" description="Disordered" evidence="8">
    <location>
        <begin position="63"/>
        <end position="97"/>
    </location>
</feature>
<dbReference type="SUPFAM" id="SSF56672">
    <property type="entry name" value="DNA/RNA polymerases"/>
    <property type="match status" value="1"/>
</dbReference>
<dbReference type="CDD" id="cd09274">
    <property type="entry name" value="RNase_HI_RT_Ty3"/>
    <property type="match status" value="1"/>
</dbReference>
<dbReference type="GO" id="GO:0004519">
    <property type="term" value="F:endonuclease activity"/>
    <property type="evidence" value="ECO:0007669"/>
    <property type="project" value="UniProtKB-KW"/>
</dbReference>
<dbReference type="Pfam" id="PF13650">
    <property type="entry name" value="Asp_protease_2"/>
    <property type="match status" value="1"/>
</dbReference>
<dbReference type="PROSITE" id="PS50878">
    <property type="entry name" value="RT_POL"/>
    <property type="match status" value="1"/>
</dbReference>
<evidence type="ECO:0000256" key="8">
    <source>
        <dbReference type="SAM" id="MobiDB-lite"/>
    </source>
</evidence>
<keyword evidence="4" id="KW-0540">Nuclease</keyword>
<reference evidence="12" key="1">
    <citation type="journal article" date="2019" name="Nat. Commun.">
        <title>Expansion of phycobilisome linker gene families in mesophilic red algae.</title>
        <authorList>
            <person name="Lee J."/>
            <person name="Kim D."/>
            <person name="Bhattacharya D."/>
            <person name="Yoon H.S."/>
        </authorList>
    </citation>
    <scope>NUCLEOTIDE SEQUENCE [LARGE SCALE GENOMIC DNA]</scope>
    <source>
        <strain evidence="12">CCMP 1328</strain>
    </source>
</reference>
<evidence type="ECO:0000256" key="7">
    <source>
        <dbReference type="ARBA" id="ARBA00022918"/>
    </source>
</evidence>
<dbReference type="InterPro" id="IPR001584">
    <property type="entry name" value="Integrase_cat-core"/>
</dbReference>
<keyword evidence="2" id="KW-0808">Transferase</keyword>
<dbReference type="Gene3D" id="3.10.10.10">
    <property type="entry name" value="HIV Type 1 Reverse Transcriptase, subunit A, domain 1"/>
    <property type="match status" value="1"/>
</dbReference>
<dbReference type="GO" id="GO:0003676">
    <property type="term" value="F:nucleic acid binding"/>
    <property type="evidence" value="ECO:0007669"/>
    <property type="project" value="InterPro"/>
</dbReference>
<dbReference type="SUPFAM" id="SSF53098">
    <property type="entry name" value="Ribonuclease H-like"/>
    <property type="match status" value="1"/>
</dbReference>
<evidence type="ECO:0000256" key="4">
    <source>
        <dbReference type="ARBA" id="ARBA00022722"/>
    </source>
</evidence>
<dbReference type="Gene3D" id="2.40.70.10">
    <property type="entry name" value="Acid Proteases"/>
    <property type="match status" value="1"/>
</dbReference>
<evidence type="ECO:0000259" key="9">
    <source>
        <dbReference type="PROSITE" id="PS50878"/>
    </source>
</evidence>
<feature type="compositionally biased region" description="Basic and acidic residues" evidence="8">
    <location>
        <begin position="72"/>
        <end position="86"/>
    </location>
</feature>
<evidence type="ECO:0000256" key="2">
    <source>
        <dbReference type="ARBA" id="ARBA00022679"/>
    </source>
</evidence>
<evidence type="ECO:0000256" key="1">
    <source>
        <dbReference type="ARBA" id="ARBA00012493"/>
    </source>
</evidence>
<dbReference type="FunFam" id="3.30.420.10:FF:000032">
    <property type="entry name" value="Retrovirus-related Pol polyprotein from transposon 297-like Protein"/>
    <property type="match status" value="1"/>
</dbReference>
<dbReference type="Pfam" id="PF00078">
    <property type="entry name" value="RVT_1"/>
    <property type="match status" value="1"/>
</dbReference>
<sequence>MSGRLSDILGEMAGRPTVASVTADVAALQGRVELIASGQEQLRESIDQIRQRMEMIFQRLGPQLDEPTIADAQDRGSRPRSAEHGAEPPGEPSRASRIGTALAVSDGSSLLTMSTEELRLIKLEQEMKRSVILEMKDCRIRHARDLRFETTYLTWVEACRHIPADLTAKFVVLAFADSAEQVYRTAEKNGELATEYSAQQRWAWARSVFWSPQLLESVEQEYCERKWTKGESVANYHRAVYELGAALGKSEASMKSDFVRGLPRDIQQMGRLHAATETFFGMILPLEKNYGSTLEKGRSFAQGRPVFRPPGAAVNVLHDSEPNLGGVPPDPAKETEDQKLIEVEFLADRVAAVLGVPGIGGNPWNGRAVDEAMEALGYRKPSVGEENTEIRTSSVIGDLALGPKRILRASPTLEVLNHLVESASGRVPYVRVLAKARVMRSGRTPVKVSGSAVDALADTGAVGIAGVYARAKWVSSLGAVIQDVAQECRTAGGSSLGIVGASELQLQIGQSMYQVRALVAEDLIEDLILGWDFWVANANALSFGKGELEMKDGATIRLLEGAPAKSLNLIDCVGVEQRDASKLGSPNVMQEDEEETRARIMDVDLSHVDVLHQSGLRAVLLKHWRVFRDRPGRTRSTEHSIAIDPGARLTPARLRRLSEVEREAESTLVQRLLSLGILEPCSGPYASANVIIRKPNGKWRLTTDFRQLNSHTVPDRYPIPDVRECLDWMGRFLPCGVFSVMDLADGFFQVPLAESSRDFTGMITAEGLFRYTVLAQGLRNSPATFQRLVNTILGSLRWKHILMYIDDMLTGTKTIEKHLEVLDVVLSKFQEENMTFSLQKCKFATARLSFLGHEVEEGRIRPGGKSTAAILKWPYPKGPTELLRFLGLVNWFRDFIPRFSDRAAPLRRALDGLDVNAKKAHRNTDLECAGWQARFGEDARCAFDGFKEVLTSDKVMLVLADPNAPKVLDTDASQIGLGGALYQEMPDGKLAPISFLSRTLTSAEQNYTVTELECLAVVWCLKKVRHYVFGTTVRIRTDHEPLRWLLSMKEPRGRLARWALTIQDFSFTIEHVKGRLNRVPDALSRLELNAVRTRARRDPVAEDSAVPTDEDDPHAIGQAVGYELPSPERLKAAYREDELLSKELAALQKSPRVYSYPEYYLDESGLAWAALKDKPRKVVPDGLVGSILDVYHSAPFSGHFGVSKTAARISDAEFWWPGWLQDVLEFVKQCRTCAARKGSPTPVTSHRMGKRVVTRRFEVVAADVLTVTPRTSTGYSKILVVSDLFTRFTIAICVRDERAETIAEAFLDRWAAIFGLPEALLSDNGPCFRADVLRQLCKMLRVRKLFTTAYNPQANGAVERFNRTLCDMLSSWVTEDDWDLWLPACVAAFNQTRHSTTQRTPYELMFGREANSWLGPFNPAAEGEVAPQDSARKEDAFVILLRNRLEALHNAVVENDATRDARRRELNASCRIVDVEPGDCVFVWKPPLGREGRKLADPWVGPFEVERADEHRAWLKTHDGKEFFVHRRRLKRVDRALLSNDTLRSTSLGNADGDIVEVSGLKARRERSDGAEYLVAWKGARKKDWTWESSSALPPALVWAFNRGSLHRGTALRSTSGESFL</sequence>
<keyword evidence="12" id="KW-1185">Reference proteome</keyword>
<evidence type="ECO:0000313" key="11">
    <source>
        <dbReference type="EMBL" id="KAA8490463.1"/>
    </source>
</evidence>
<dbReference type="InterPro" id="IPR012337">
    <property type="entry name" value="RNaseH-like_sf"/>
</dbReference>
<dbReference type="InterPro" id="IPR050951">
    <property type="entry name" value="Retrovirus_Pol_polyprotein"/>
</dbReference>
<dbReference type="FunFam" id="3.10.20.370:FF:000001">
    <property type="entry name" value="Retrovirus-related Pol polyprotein from transposon 17.6-like protein"/>
    <property type="match status" value="1"/>
</dbReference>
<dbReference type="OrthoDB" id="78677at2759"/>
<dbReference type="FunFam" id="3.30.70.270:FF:000003">
    <property type="entry name" value="Transposon Ty3-G Gag-Pol polyprotein"/>
    <property type="match status" value="1"/>
</dbReference>
<dbReference type="EMBL" id="VRMN01000026">
    <property type="protein sequence ID" value="KAA8490463.1"/>
    <property type="molecule type" value="Genomic_DNA"/>
</dbReference>
<dbReference type="Gene3D" id="2.40.50.40">
    <property type="match status" value="1"/>
</dbReference>
<dbReference type="PANTHER" id="PTHR37984">
    <property type="entry name" value="PROTEIN CBG26694"/>
    <property type="match status" value="1"/>
</dbReference>
<comment type="caution">
    <text evidence="11">The sequence shown here is derived from an EMBL/GenBank/DDBJ whole genome shotgun (WGS) entry which is preliminary data.</text>
</comment>
<dbReference type="Pfam" id="PF17921">
    <property type="entry name" value="Integrase_H2C2"/>
    <property type="match status" value="1"/>
</dbReference>
<dbReference type="CDD" id="cd00303">
    <property type="entry name" value="retropepsin_like"/>
    <property type="match status" value="1"/>
</dbReference>
<dbReference type="Pfam" id="PF00665">
    <property type="entry name" value="rve"/>
    <property type="match status" value="1"/>
</dbReference>
<dbReference type="Gene3D" id="1.10.340.70">
    <property type="match status" value="1"/>
</dbReference>
<dbReference type="PANTHER" id="PTHR37984:SF5">
    <property type="entry name" value="PROTEIN NYNRIN-LIKE"/>
    <property type="match status" value="1"/>
</dbReference>
<keyword evidence="3" id="KW-0548">Nucleotidyltransferase</keyword>
<keyword evidence="6" id="KW-0378">Hydrolase</keyword>
<dbReference type="Proteomes" id="UP000324585">
    <property type="component" value="Unassembled WGS sequence"/>
</dbReference>
<organism evidence="11 12">
    <name type="scientific">Porphyridium purpureum</name>
    <name type="common">Red alga</name>
    <name type="synonym">Porphyridium cruentum</name>
    <dbReference type="NCBI Taxonomy" id="35688"/>
    <lineage>
        <taxon>Eukaryota</taxon>
        <taxon>Rhodophyta</taxon>
        <taxon>Bangiophyceae</taxon>
        <taxon>Porphyridiales</taxon>
        <taxon>Porphyridiaceae</taxon>
        <taxon>Porphyridium</taxon>
    </lineage>
</organism>
<evidence type="ECO:0000256" key="3">
    <source>
        <dbReference type="ARBA" id="ARBA00022695"/>
    </source>
</evidence>
<accession>A0A5J4YIJ2</accession>
<evidence type="ECO:0000256" key="5">
    <source>
        <dbReference type="ARBA" id="ARBA00022759"/>
    </source>
</evidence>
<dbReference type="GO" id="GO:0015074">
    <property type="term" value="P:DNA integration"/>
    <property type="evidence" value="ECO:0007669"/>
    <property type="project" value="InterPro"/>
</dbReference>
<keyword evidence="7" id="KW-0695">RNA-directed DNA polymerase</keyword>
<evidence type="ECO:0000256" key="6">
    <source>
        <dbReference type="ARBA" id="ARBA00022801"/>
    </source>
</evidence>
<dbReference type="InterPro" id="IPR036397">
    <property type="entry name" value="RNaseH_sf"/>
</dbReference>
<dbReference type="InterPro" id="IPR041588">
    <property type="entry name" value="Integrase_H2C2"/>
</dbReference>
<dbReference type="OMA" id="RETHEAC"/>
<dbReference type="Pfam" id="PF17917">
    <property type="entry name" value="RT_RNaseH"/>
    <property type="match status" value="1"/>
</dbReference>
<dbReference type="Gene3D" id="3.30.420.10">
    <property type="entry name" value="Ribonuclease H-like superfamily/Ribonuclease H"/>
    <property type="match status" value="1"/>
</dbReference>
<dbReference type="Gene3D" id="3.30.70.270">
    <property type="match status" value="2"/>
</dbReference>
<dbReference type="Gene3D" id="3.10.20.370">
    <property type="match status" value="1"/>
</dbReference>
<dbReference type="GO" id="GO:0016787">
    <property type="term" value="F:hydrolase activity"/>
    <property type="evidence" value="ECO:0007669"/>
    <property type="project" value="UniProtKB-KW"/>
</dbReference>
<feature type="domain" description="Integrase catalytic" evidence="10">
    <location>
        <begin position="1236"/>
        <end position="1409"/>
    </location>
</feature>
<keyword evidence="5" id="KW-0255">Endonuclease</keyword>
<evidence type="ECO:0000259" key="10">
    <source>
        <dbReference type="PROSITE" id="PS50994"/>
    </source>
</evidence>
<name>A0A5J4YIJ2_PORPP</name>
<dbReference type="EC" id="2.7.7.49" evidence="1"/>
<proteinExistence type="predicted"/>
<protein>
    <recommendedName>
        <fullName evidence="1">RNA-directed DNA polymerase</fullName>
        <ecNumber evidence="1">2.7.7.49</ecNumber>
    </recommendedName>
</protein>
<feature type="domain" description="Reverse transcriptase" evidence="9">
    <location>
        <begin position="673"/>
        <end position="855"/>
    </location>
</feature>
<gene>
    <name evidence="11" type="ORF">FVE85_9571</name>
</gene>
<evidence type="ECO:0000313" key="12">
    <source>
        <dbReference type="Proteomes" id="UP000324585"/>
    </source>
</evidence>
<dbReference type="InterPro" id="IPR043502">
    <property type="entry name" value="DNA/RNA_pol_sf"/>
</dbReference>
<dbReference type="InterPro" id="IPR000477">
    <property type="entry name" value="RT_dom"/>
</dbReference>
<dbReference type="InterPro" id="IPR043128">
    <property type="entry name" value="Rev_trsase/Diguanyl_cyclase"/>
</dbReference>
<dbReference type="InterPro" id="IPR041373">
    <property type="entry name" value="RT_RNaseH"/>
</dbReference>
<dbReference type="InterPro" id="IPR021109">
    <property type="entry name" value="Peptidase_aspartic_dom_sf"/>
</dbReference>
<dbReference type="CDD" id="cd01647">
    <property type="entry name" value="RT_LTR"/>
    <property type="match status" value="1"/>
</dbReference>